<evidence type="ECO:0000259" key="7">
    <source>
        <dbReference type="Pfam" id="PF00155"/>
    </source>
</evidence>
<dbReference type="PANTHER" id="PTHR46383:SF1">
    <property type="entry name" value="ASPARTATE AMINOTRANSFERASE"/>
    <property type="match status" value="1"/>
</dbReference>
<accession>A0A078LYP3</accession>
<organism evidence="8 9">
    <name type="scientific">Jeotgalicoccus saudimassiliensis</name>
    <dbReference type="NCBI Taxonomy" id="1461582"/>
    <lineage>
        <taxon>Bacteria</taxon>
        <taxon>Bacillati</taxon>
        <taxon>Bacillota</taxon>
        <taxon>Bacilli</taxon>
        <taxon>Bacillales</taxon>
        <taxon>Staphylococcaceae</taxon>
        <taxon>Jeotgalicoccus</taxon>
    </lineage>
</organism>
<dbReference type="HOGENOM" id="CLU_017584_4_3_9"/>
<dbReference type="SUPFAM" id="SSF53383">
    <property type="entry name" value="PLP-dependent transferases"/>
    <property type="match status" value="1"/>
</dbReference>
<dbReference type="CDD" id="cd00609">
    <property type="entry name" value="AAT_like"/>
    <property type="match status" value="1"/>
</dbReference>
<comment type="similarity">
    <text evidence="2 6">Belongs to the class-I pyridoxal-phosphate-dependent aminotransferase family.</text>
</comment>
<dbReference type="InterPro" id="IPR004838">
    <property type="entry name" value="NHTrfase_class1_PyrdxlP-BS"/>
</dbReference>
<evidence type="ECO:0000256" key="1">
    <source>
        <dbReference type="ARBA" id="ARBA00001933"/>
    </source>
</evidence>
<dbReference type="PANTHER" id="PTHR46383">
    <property type="entry name" value="ASPARTATE AMINOTRANSFERASE"/>
    <property type="match status" value="1"/>
</dbReference>
<dbReference type="InterPro" id="IPR015424">
    <property type="entry name" value="PyrdxlP-dep_Trfase"/>
</dbReference>
<dbReference type="GO" id="GO:0008483">
    <property type="term" value="F:transaminase activity"/>
    <property type="evidence" value="ECO:0007669"/>
    <property type="project" value="UniProtKB-KW"/>
</dbReference>
<feature type="domain" description="Aminotransferase class I/classII large" evidence="7">
    <location>
        <begin position="31"/>
        <end position="384"/>
    </location>
</feature>
<dbReference type="PROSITE" id="PS00105">
    <property type="entry name" value="AA_TRANSFER_CLASS_1"/>
    <property type="match status" value="1"/>
</dbReference>
<keyword evidence="3 6" id="KW-0032">Aminotransferase</keyword>
<dbReference type="Gene3D" id="3.40.640.10">
    <property type="entry name" value="Type I PLP-dependent aspartate aminotransferase-like (Major domain)"/>
    <property type="match status" value="1"/>
</dbReference>
<dbReference type="eggNOG" id="COG0436">
    <property type="taxonomic scope" value="Bacteria"/>
</dbReference>
<dbReference type="InterPro" id="IPR015422">
    <property type="entry name" value="PyrdxlP-dep_Trfase_small"/>
</dbReference>
<protein>
    <recommendedName>
        <fullName evidence="6">Aminotransferase</fullName>
        <ecNumber evidence="6">2.6.1.-</ecNumber>
    </recommendedName>
</protein>
<evidence type="ECO:0000256" key="5">
    <source>
        <dbReference type="ARBA" id="ARBA00022898"/>
    </source>
</evidence>
<evidence type="ECO:0000256" key="4">
    <source>
        <dbReference type="ARBA" id="ARBA00022679"/>
    </source>
</evidence>
<dbReference type="InterPro" id="IPR004839">
    <property type="entry name" value="Aminotransferase_I/II_large"/>
</dbReference>
<evidence type="ECO:0000313" key="9">
    <source>
        <dbReference type="Proteomes" id="UP000044136"/>
    </source>
</evidence>
<dbReference type="Pfam" id="PF00155">
    <property type="entry name" value="Aminotran_1_2"/>
    <property type="match status" value="1"/>
</dbReference>
<comment type="cofactor">
    <cofactor evidence="1 6">
        <name>pyridoxal 5'-phosphate</name>
        <dbReference type="ChEBI" id="CHEBI:597326"/>
    </cofactor>
</comment>
<dbReference type="STRING" id="1461582.BN1048_00874"/>
<dbReference type="GO" id="GO:0006520">
    <property type="term" value="P:amino acid metabolic process"/>
    <property type="evidence" value="ECO:0007669"/>
    <property type="project" value="InterPro"/>
</dbReference>
<keyword evidence="9" id="KW-1185">Reference proteome</keyword>
<evidence type="ECO:0000313" key="8">
    <source>
        <dbReference type="EMBL" id="CEA00223.1"/>
    </source>
</evidence>
<dbReference type="RefSeq" id="WP_035808840.1">
    <property type="nucleotide sequence ID" value="NZ_CCSE01000001.1"/>
</dbReference>
<dbReference type="OrthoDB" id="9802328at2"/>
<dbReference type="InterPro" id="IPR050596">
    <property type="entry name" value="AspAT/PAT-like"/>
</dbReference>
<dbReference type="AlphaFoldDB" id="A0A078LYP3"/>
<evidence type="ECO:0000256" key="6">
    <source>
        <dbReference type="RuleBase" id="RU000481"/>
    </source>
</evidence>
<evidence type="ECO:0000256" key="3">
    <source>
        <dbReference type="ARBA" id="ARBA00022576"/>
    </source>
</evidence>
<sequence>MELSKKVKSITPSQTIEITNTARQLKAEGVDVISLSAGEPDFNTPDEIIEAVYEAAKAGHTKYTASAGLPELREAIARKMKRDNNLEYAANEVYVGNGAKQVLYNIFMATLDEGDEVIVPAPYWVSYTEQVKIVGGEPVTAVTSVDNQFKLTPELLKAHITEKTKMLVLNTPNNPTGSVYTKEELQALADVLADTDIIIVVDEIYEVLTYGEPQVSIASLNDKIKAQTIIVNGVSKSHAMTGWRVGYACGDKELISALSSLTSQSTTSVAEPAQYGAIAAYDMAPESAEKYRAIFEARRDNAYEKIMELPHVTCVKPEGAFYLFPYMQTVAEKCGYNTVDDFVKDVLREKHVAFVPGSGFGTPEYARISYSLNEETFNDALRRIKEFIEEKTKI</sequence>
<dbReference type="Gene3D" id="3.90.1150.10">
    <property type="entry name" value="Aspartate Aminotransferase, domain 1"/>
    <property type="match status" value="1"/>
</dbReference>
<gene>
    <name evidence="8" type="ORF">BN1048_00874</name>
</gene>
<reference evidence="8 9" key="1">
    <citation type="submission" date="2014-07" db="EMBL/GenBank/DDBJ databases">
        <authorList>
            <person name="Urmite Genomes Urmite Genomes"/>
        </authorList>
    </citation>
    <scope>NUCLEOTIDE SEQUENCE [LARGE SCALE GENOMIC DNA]</scope>
    <source>
        <strain evidence="8 9">13MG44_air</strain>
    </source>
</reference>
<dbReference type="EMBL" id="CCSE01000001">
    <property type="protein sequence ID" value="CEA00223.1"/>
    <property type="molecule type" value="Genomic_DNA"/>
</dbReference>
<keyword evidence="4 6" id="KW-0808">Transferase</keyword>
<proteinExistence type="inferred from homology"/>
<name>A0A078LYP3_9STAP</name>
<dbReference type="FunFam" id="3.40.640.10:FF:000033">
    <property type="entry name" value="Aspartate aminotransferase"/>
    <property type="match status" value="1"/>
</dbReference>
<dbReference type="InterPro" id="IPR015421">
    <property type="entry name" value="PyrdxlP-dep_Trfase_major"/>
</dbReference>
<evidence type="ECO:0000256" key="2">
    <source>
        <dbReference type="ARBA" id="ARBA00007441"/>
    </source>
</evidence>
<dbReference type="Proteomes" id="UP000044136">
    <property type="component" value="Unassembled WGS sequence"/>
</dbReference>
<dbReference type="GO" id="GO:0030170">
    <property type="term" value="F:pyridoxal phosphate binding"/>
    <property type="evidence" value="ECO:0007669"/>
    <property type="project" value="InterPro"/>
</dbReference>
<keyword evidence="5" id="KW-0663">Pyridoxal phosphate</keyword>
<dbReference type="EC" id="2.6.1.-" evidence="6"/>